<keyword evidence="3" id="KW-0998">Cell outer membrane</keyword>
<keyword evidence="7" id="KW-1185">Reference proteome</keyword>
<dbReference type="OrthoDB" id="9805566at2"/>
<keyword evidence="2 4" id="KW-0472">Membrane</keyword>
<dbReference type="InterPro" id="IPR006664">
    <property type="entry name" value="OMP_bac"/>
</dbReference>
<dbReference type="EMBL" id="WAIE01000006">
    <property type="protein sequence ID" value="KAB1440791.1"/>
    <property type="molecule type" value="Genomic_DNA"/>
</dbReference>
<evidence type="ECO:0000259" key="5">
    <source>
        <dbReference type="PROSITE" id="PS51123"/>
    </source>
</evidence>
<dbReference type="PANTHER" id="PTHR30329">
    <property type="entry name" value="STATOR ELEMENT OF FLAGELLAR MOTOR COMPLEX"/>
    <property type="match status" value="1"/>
</dbReference>
<evidence type="ECO:0000313" key="6">
    <source>
        <dbReference type="EMBL" id="KAB1440791.1"/>
    </source>
</evidence>
<dbReference type="SUPFAM" id="SSF103088">
    <property type="entry name" value="OmpA-like"/>
    <property type="match status" value="1"/>
</dbReference>
<dbReference type="GO" id="GO:0009279">
    <property type="term" value="C:cell outer membrane"/>
    <property type="evidence" value="ECO:0007669"/>
    <property type="project" value="UniProtKB-SubCell"/>
</dbReference>
<dbReference type="InterPro" id="IPR006665">
    <property type="entry name" value="OmpA-like"/>
</dbReference>
<dbReference type="PANTHER" id="PTHR30329:SF21">
    <property type="entry name" value="LIPOPROTEIN YIAD-RELATED"/>
    <property type="match status" value="1"/>
</dbReference>
<dbReference type="PROSITE" id="PS51257">
    <property type="entry name" value="PROKAR_LIPOPROTEIN"/>
    <property type="match status" value="1"/>
</dbReference>
<dbReference type="Gene3D" id="3.30.1330.60">
    <property type="entry name" value="OmpA-like domain"/>
    <property type="match status" value="1"/>
</dbReference>
<dbReference type="AlphaFoldDB" id="A0A6N6MZE8"/>
<dbReference type="Proteomes" id="UP000438699">
    <property type="component" value="Unassembled WGS sequence"/>
</dbReference>
<evidence type="ECO:0000256" key="1">
    <source>
        <dbReference type="ARBA" id="ARBA00004442"/>
    </source>
</evidence>
<protein>
    <submittedName>
        <fullName evidence="6">OmpA family protein</fullName>
    </submittedName>
</protein>
<dbReference type="InterPro" id="IPR050330">
    <property type="entry name" value="Bact_OuterMem_StrucFunc"/>
</dbReference>
<dbReference type="CDD" id="cd07185">
    <property type="entry name" value="OmpA_C-like"/>
    <property type="match status" value="1"/>
</dbReference>
<dbReference type="RefSeq" id="WP_151151535.1">
    <property type="nucleotide sequence ID" value="NZ_WAIE01000006.1"/>
</dbReference>
<dbReference type="InterPro" id="IPR036737">
    <property type="entry name" value="OmpA-like_sf"/>
</dbReference>
<feature type="domain" description="OmpA-like" evidence="5">
    <location>
        <begin position="82"/>
        <end position="196"/>
    </location>
</feature>
<dbReference type="Pfam" id="PF00691">
    <property type="entry name" value="OmpA"/>
    <property type="match status" value="1"/>
</dbReference>
<comment type="subcellular location">
    <subcellularLocation>
        <location evidence="1">Cell outer membrane</location>
    </subcellularLocation>
</comment>
<sequence length="196" mass="21409">MKRLLLLLALVLVLAGCGKESFVLLPDLDGNVGAISVRPEQGEPVVVNTAYTAVAVSSKSEAGEPEAVSEQRVQRMFAQALKAAPQRPARFILYFFHDSTRLKPDSAKLLPEVVQTWKDRASTDVSVIGHTDSMGDATYNFGLSLRRAKRIGRQLVKRGLPADIVQIISHGEENPLVPTADGVSEPKNRRVEVIVR</sequence>
<evidence type="ECO:0000256" key="2">
    <source>
        <dbReference type="ARBA" id="ARBA00023136"/>
    </source>
</evidence>
<dbReference type="PROSITE" id="PS51123">
    <property type="entry name" value="OMPA_2"/>
    <property type="match status" value="1"/>
</dbReference>
<evidence type="ECO:0000256" key="3">
    <source>
        <dbReference type="ARBA" id="ARBA00023237"/>
    </source>
</evidence>
<dbReference type="PRINTS" id="PR01021">
    <property type="entry name" value="OMPADOMAIN"/>
</dbReference>
<evidence type="ECO:0000313" key="7">
    <source>
        <dbReference type="Proteomes" id="UP000438699"/>
    </source>
</evidence>
<accession>A0A6N6MZE8</accession>
<proteinExistence type="predicted"/>
<comment type="caution">
    <text evidence="6">The sequence shown here is derived from an EMBL/GenBank/DDBJ whole genome shotgun (WGS) entry which is preliminary data.</text>
</comment>
<evidence type="ECO:0000256" key="4">
    <source>
        <dbReference type="PROSITE-ProRule" id="PRU00473"/>
    </source>
</evidence>
<organism evidence="6 7">
    <name type="scientific">Pseudodesulfovibrio senegalensis</name>
    <dbReference type="NCBI Taxonomy" id="1721087"/>
    <lineage>
        <taxon>Bacteria</taxon>
        <taxon>Pseudomonadati</taxon>
        <taxon>Thermodesulfobacteriota</taxon>
        <taxon>Desulfovibrionia</taxon>
        <taxon>Desulfovibrionales</taxon>
        <taxon>Desulfovibrionaceae</taxon>
    </lineage>
</organism>
<gene>
    <name evidence="6" type="ORF">F8A88_12630</name>
</gene>
<reference evidence="6 7" key="1">
    <citation type="journal article" date="2017" name="Int. J. Syst. Evol. Microbiol.">
        <title>Desulfovibrio senegalensis sp. nov., a mesophilic sulfate reducer isolated from marine sediment.</title>
        <authorList>
            <person name="Thioye A."/>
            <person name="Gam Z.B.A."/>
            <person name="Mbengue M."/>
            <person name="Cayol J.L."/>
            <person name="Joseph-Bartoli M."/>
            <person name="Toure-Kane C."/>
            <person name="Labat M."/>
        </authorList>
    </citation>
    <scope>NUCLEOTIDE SEQUENCE [LARGE SCALE GENOMIC DNA]</scope>
    <source>
        <strain evidence="6 7">DSM 101509</strain>
    </source>
</reference>
<name>A0A6N6MZE8_9BACT</name>